<sequence length="53" mass="6117">MYTACSLYHAWYPEDLTCPHHGAVASGLNTVHDNWFNPFKADDSNRNKLTRSY</sequence>
<organism evidence="2">
    <name type="scientific">Leptosphaeria maculans (strain JN3 / isolate v23.1.3 / race Av1-4-5-6-7-8)</name>
    <name type="common">Blackleg fungus</name>
    <name type="synonym">Phoma lingam</name>
    <dbReference type="NCBI Taxonomy" id="985895"/>
    <lineage>
        <taxon>Eukaryota</taxon>
        <taxon>Fungi</taxon>
        <taxon>Dikarya</taxon>
        <taxon>Ascomycota</taxon>
        <taxon>Pezizomycotina</taxon>
        <taxon>Dothideomycetes</taxon>
        <taxon>Pleosporomycetidae</taxon>
        <taxon>Pleosporales</taxon>
        <taxon>Pleosporineae</taxon>
        <taxon>Leptosphaeriaceae</taxon>
        <taxon>Plenodomus</taxon>
        <taxon>Plenodomus lingam/Leptosphaeria maculans species complex</taxon>
    </lineage>
</organism>
<dbReference type="AlphaFoldDB" id="E4ZW36"/>
<name>E4ZW36_LEPMJ</name>
<dbReference type="VEuPathDB" id="FungiDB:LEMA_uP029640.1"/>
<dbReference type="InParanoid" id="E4ZW36"/>
<keyword evidence="2" id="KW-1185">Reference proteome</keyword>
<reference evidence="2" key="1">
    <citation type="journal article" date="2011" name="Nat. Commun.">
        <title>Effector diversification within compartments of the Leptosphaeria maculans genome affected by Repeat-Induced Point mutations.</title>
        <authorList>
            <person name="Rouxel T."/>
            <person name="Grandaubert J."/>
            <person name="Hane J.K."/>
            <person name="Hoede C."/>
            <person name="van de Wouw A.P."/>
            <person name="Couloux A."/>
            <person name="Dominguez V."/>
            <person name="Anthouard V."/>
            <person name="Bally P."/>
            <person name="Bourras S."/>
            <person name="Cozijnsen A.J."/>
            <person name="Ciuffetti L.M."/>
            <person name="Degrave A."/>
            <person name="Dilmaghani A."/>
            <person name="Duret L."/>
            <person name="Fudal I."/>
            <person name="Goodwin S.B."/>
            <person name="Gout L."/>
            <person name="Glaser N."/>
            <person name="Linglin J."/>
            <person name="Kema G.H.J."/>
            <person name="Lapalu N."/>
            <person name="Lawrence C.B."/>
            <person name="May K."/>
            <person name="Meyer M."/>
            <person name="Ollivier B."/>
            <person name="Poulain J."/>
            <person name="Schoch C.L."/>
            <person name="Simon A."/>
            <person name="Spatafora J.W."/>
            <person name="Stachowiak A."/>
            <person name="Turgeon B.G."/>
            <person name="Tyler B.M."/>
            <person name="Vincent D."/>
            <person name="Weissenbach J."/>
            <person name="Amselem J."/>
            <person name="Quesneville H."/>
            <person name="Oliver R.P."/>
            <person name="Wincker P."/>
            <person name="Balesdent M.-H."/>
            <person name="Howlett B.J."/>
        </authorList>
    </citation>
    <scope>NUCLEOTIDE SEQUENCE [LARGE SCALE GENOMIC DNA]</scope>
    <source>
        <strain evidence="2">JN3 / isolate v23.1.3 / race Av1-4-5-6-7-8</strain>
    </source>
</reference>
<dbReference type="EMBL" id="FP929127">
    <property type="protein sequence ID" value="CBX95812.1"/>
    <property type="molecule type" value="Genomic_DNA"/>
</dbReference>
<dbReference type="Proteomes" id="UP000002668">
    <property type="component" value="Genome"/>
</dbReference>
<evidence type="ECO:0000313" key="2">
    <source>
        <dbReference type="Proteomes" id="UP000002668"/>
    </source>
</evidence>
<protein>
    <submittedName>
        <fullName evidence="1">Predicted protein</fullName>
    </submittedName>
</protein>
<dbReference type="HOGENOM" id="CLU_3069142_0_0_1"/>
<evidence type="ECO:0000313" key="1">
    <source>
        <dbReference type="EMBL" id="CBX95812.1"/>
    </source>
</evidence>
<proteinExistence type="predicted"/>
<accession>E4ZW36</accession>
<gene>
    <name evidence="1" type="ORF">LEMA_uP029640.1</name>
</gene>